<feature type="disulfide bond" evidence="2">
    <location>
        <begin position="584"/>
        <end position="594"/>
    </location>
</feature>
<feature type="domain" description="SRCR" evidence="4">
    <location>
        <begin position="212"/>
        <end position="303"/>
    </location>
</feature>
<evidence type="ECO:0000313" key="6">
    <source>
        <dbReference type="Proteomes" id="UP000507470"/>
    </source>
</evidence>
<feature type="disulfide bond" evidence="2">
    <location>
        <begin position="2167"/>
        <end position="2177"/>
    </location>
</feature>
<keyword evidence="6" id="KW-1185">Reference proteome</keyword>
<feature type="disulfide bond" evidence="2">
    <location>
        <begin position="647"/>
        <end position="711"/>
    </location>
</feature>
<dbReference type="PANTHER" id="PTHR48071:SF18">
    <property type="entry name" value="DELETED IN MALIGNANT BRAIN TUMORS 1 PROTEIN-RELATED"/>
    <property type="match status" value="1"/>
</dbReference>
<dbReference type="InterPro" id="IPR036772">
    <property type="entry name" value="SRCR-like_dom_sf"/>
</dbReference>
<feature type="domain" description="SRCR" evidence="4">
    <location>
        <begin position="1587"/>
        <end position="1692"/>
    </location>
</feature>
<feature type="disulfide bond" evidence="2">
    <location>
        <begin position="481"/>
        <end position="491"/>
    </location>
</feature>
<feature type="compositionally biased region" description="Polar residues" evidence="3">
    <location>
        <begin position="2383"/>
        <end position="2393"/>
    </location>
</feature>
<feature type="compositionally biased region" description="Polar residues" evidence="3">
    <location>
        <begin position="2629"/>
        <end position="2645"/>
    </location>
</feature>
<accession>A0A6J8CVU2</accession>
<evidence type="ECO:0000256" key="2">
    <source>
        <dbReference type="PROSITE-ProRule" id="PRU00196"/>
    </source>
</evidence>
<feature type="disulfide bond" evidence="2">
    <location>
        <begin position="961"/>
        <end position="971"/>
    </location>
</feature>
<evidence type="ECO:0000313" key="5">
    <source>
        <dbReference type="EMBL" id="CAC5399527.1"/>
    </source>
</evidence>
<proteinExistence type="predicted"/>
<feature type="domain" description="SRCR" evidence="4">
    <location>
        <begin position="1185"/>
        <end position="1290"/>
    </location>
</feature>
<feature type="domain" description="SRCR" evidence="4">
    <location>
        <begin position="1792"/>
        <end position="1880"/>
    </location>
</feature>
<feature type="domain" description="SRCR" evidence="4">
    <location>
        <begin position="763"/>
        <end position="888"/>
    </location>
</feature>
<sequence length="2850" mass="314039">MKPIYQSAYDTSDRMGMCDYVQDAGVHCIDTVAGNMSVLVGSDGRVLLYNAETYNTSTICSYNWNDQDATVVCKQNGMGDIGKATYIDRDYNFSRSMFNVNCTGYETDLSECAYDTSDRMGMCDYVQDAGVHCIDTGYETDLSECAYDTSDRMGMCDYVQDAGVHCIDTGNETDLSECTYDTSDSMGMCDYERDAGVHCIDTDQTQLVLGPDGRILFYNTQTGDISTVCSYMWNNQGADVVCRQLGMGDSGTAVYLPRDHNYTRNMYSLECMGSETSMYDCNYQVTDYYGSCEYVSDAGVECASQVAGNMSVLVGSDGRVHLYNAETYNTSTICSYNWNDQDATVVCMQNGMGDIGKATYIDRDYNFSRSMFNVNCTGYETDLSECAYDTSDRMGMCDYVQDAGVHCIDTVAGNMSVLVGSDGRVLLYNAETYNTSTICSYNWNDQDATVVCKQNGMGDIGKATYIDRDSNFSRSIFNVYCTGNETDLSECTYDTSDSMGMCDYERDAGVHCIDTDQTQLVLGPDGRILFYNTQTGDISTVCSYMWNSQGADVVCRQLGMGDSGTAVYLPRDHNYTRNMYSLECMGSETSMYDCNYQVTDYYGSCEYVSDAGVECASQVAGNMSVLVGSDGRVLLYNAETYNTSTICSYNWNDQDATVVCKQNGMGDIGKATYIDRDYNFSRIAGNMSVLVGSDGRVLLYNAETYNTSTICSYNWNDQDATVVCKQNGMGDIGKATYIDRDYNFSRSILTCTVQVMKPIYQSVHMTPVTVWECVIMSGMLEFIASIQIKPNWFWDQTDEYCFITLRQAIYQQYVRTCGIIKGADVVCRQLGMGDSGTAVYLPRDHNYTRNMYSLECMGSETSMYDCNYQVTDYYGSCEYVSDAGVECASQVAGNMSVLVGSDGRVLLYNAETYNTSTICSYNWNDQDATVVCKQNGMGDIGKATYIDRDYNFSRSMFNVNCTGYETDLSECAYDTSDRMGMCDYVQDAGVHCIDTVAGNMSVLVGSDGRVLLYNAETYNTSTICSYNWNDQDATVVCKQNGMGDIGKATYIDRDYNFSRSIFNVYCTGNETDLSECTYDTSDSMGMCDYERDAGVHCIDTDQTQLVLGPDGRILFYNTQTGDISTTTGDGRQWYSSLSSRDHNYTRNMYSLECMGSETSMYDCNYQVTDYYGSCEYVSDAGVECASQVAGNMSVLVGSDGRVLLYNAETYNTSTICSYNWNDQDATVVCKQNGMGDIGKATYIDRDYNFSRSMFNVNCTGYETDLSECAYDTSDRMGMCDYVQDAGVHCIDTVAGNMSVLVGSDGRVLLYNAETYNTSTICSYNWNDQDATVVCKQNGMGDIGKATYIDRDYNFSRSIFNVYCTGNETDLSECTYDTSDSMGMCDYERDAGVHCIDTDQTQLVLGPDGRILFYNTQTGDISTTTGDGRQWYSSLSSRDHNYTRNMYSLECMGSETSMYDCNYQVTDYYGSCEYVSDAGVECASQVAGNMSVLVGSDGRVHLYNAETYNTSTICSYNWNDQDATVVCKQNGMGDIGKATYIDRDYNFSRSMFNVNCTGYETDLSECAYDTSDRMGMCDYVQDAGVHCIDTVAGNMSVLVGSDGRVLLYNAETYNTSTICSYNWNDQDATVVCKQNGMGDIGKATYIDRDYNFSRSIFNVYCTGNETDLSECTYDTSDSMGMCDYERDAGVHCIDTDQTQLVLGPDGRILFYNTQTGDISTVCSYMWNNQGADVVCRQLGMGDSGTAVYLPRDHNYTRNMYSLECMGSETSMYDCNYQVTDYYGSCEYVSDAGVECASQETYNTSTICSYNWNDQDATVVCKQNGMGDIGKATYIDRDYNFSRSMFNVNCTGYETDLSECAYDTSDRMGMCDYVQDAGVHCIDTVAGNMSVLVGSDGRVLLYNAETYNTSTICSYNWNDQDATVVCKQNGMGDIGKATYIDRDYNFSRSIFNVYCTGNETDLSECTYDTSDSMGMCDYERDAGVHCIDTDQTQLVLGPDGRILFYNTQTGDISTVCSYMWNNQGADVVCRQLGMGDSGTAVYLPRDHNYTRNMYSLECMGSETSMYDCNYQVTDYYGSCEYVSDAGVECASQRYVFLEVAGNMSVLVGSDGRVHLYNAETYNTSTICSYNWNDQDATVVCKQNGMGDIGKATYIDQDYNFSRSMFNVNCTGDETDLSECAYDTSDRMGMCDYVQDAGVHCIETESTSSMSTAEDLGGNVGITENTLALKSTSDPIFYQSSPNDVSNVINTHETLPSADAFSLTTDEYNSHSTSKDNLVNSPIYDLFTRTLGPNTLSTEQLPSSETVTDISTSILTDHMDITNSTINKVYTGPYIVETSNTHNMDTSTNSVILTTENIDKNSLASKYTSETSTSASVNNKDSIITMSITDTETSPTDESRTSTELTNKHFTTEPRDDSGSSSTSSLSSRSTYSESSRSEYVSTGLPLTNAAQSTVSQSAITTDLTTADSPNAQITTNSDMVSSISSLSSVSSSTNTTQTAITSVLSTVTTSVTDASNTTTPVASSANDASRCDINSNCFNSGCTAMGLNLPGSRPPLTYCGYMLPNSGTQTLPSWSQPPWPQSYPYGGFMPNQPGFWPYRDNFYGPPSGVATAPPLAHTPPVAVSLTPAVAPSTTVPDSRAQSSSSSHGTHEVTFGLGESFKAEFSTLSSRMSLLENRVSSHQPSPAKSVEYDEREDDELSVSPGSHERAFLTDEDVESSSAPKISKTAPEPSSKSAQQPPTKETEDPPSLKDLRDKDTVTSHNSFPESDHMAFALQFINEGIANSASEKVANNNISRFGMSSFSDQVKYKDFDIFDSSLGRLVPSCEKSLSFLLGKKASRWSSSHSTCLVKD</sequence>
<feature type="disulfide bond" evidence="2">
    <location>
        <begin position="1763"/>
        <end position="1773"/>
    </location>
</feature>
<dbReference type="EMBL" id="CACVKT020006042">
    <property type="protein sequence ID" value="CAC5399527.1"/>
    <property type="molecule type" value="Genomic_DNA"/>
</dbReference>
<feature type="disulfide bond" evidence="2">
    <location>
        <begin position="1066"/>
        <end position="1076"/>
    </location>
</feature>
<feature type="region of interest" description="Disordered" evidence="3">
    <location>
        <begin position="2673"/>
        <end position="2763"/>
    </location>
</feature>
<feature type="domain" description="SRCR" evidence="4">
    <location>
        <begin position="1704"/>
        <end position="1795"/>
    </location>
</feature>
<feature type="region of interest" description="Disordered" evidence="3">
    <location>
        <begin position="2383"/>
        <end position="2434"/>
    </location>
</feature>
<dbReference type="SUPFAM" id="SSF56487">
    <property type="entry name" value="SRCR-like"/>
    <property type="match status" value="19"/>
</dbReference>
<dbReference type="InterPro" id="IPR001190">
    <property type="entry name" value="SRCR"/>
</dbReference>
<feature type="domain" description="SRCR" evidence="4">
    <location>
        <begin position="1997"/>
        <end position="2088"/>
    </location>
</feature>
<feature type="disulfide bond" evidence="2">
    <location>
        <begin position="1153"/>
        <end position="1163"/>
    </location>
</feature>
<dbReference type="PANTHER" id="PTHR48071">
    <property type="entry name" value="SRCR DOMAIN-CONTAINING PROTEIN"/>
    <property type="match status" value="1"/>
</dbReference>
<feature type="disulfide bond" evidence="2">
    <location>
        <begin position="1555"/>
        <end position="1565"/>
    </location>
</feature>
<feature type="disulfide bond" evidence="2">
    <location>
        <begin position="2056"/>
        <end position="2066"/>
    </location>
</feature>
<dbReference type="Proteomes" id="UP000507470">
    <property type="component" value="Unassembled WGS sequence"/>
</dbReference>
<feature type="disulfide bond" evidence="2">
    <location>
        <begin position="1363"/>
        <end position="1373"/>
    </location>
</feature>
<dbReference type="GO" id="GO:0016020">
    <property type="term" value="C:membrane"/>
    <property type="evidence" value="ECO:0007669"/>
    <property type="project" value="InterPro"/>
</dbReference>
<feature type="domain" description="SRCR" evidence="4">
    <location>
        <begin position="1482"/>
        <end position="1587"/>
    </location>
</feature>
<protein>
    <submittedName>
        <fullName evidence="5">DMBT1</fullName>
    </submittedName>
</protein>
<feature type="compositionally biased region" description="Basic and acidic residues" evidence="3">
    <location>
        <begin position="2394"/>
        <end position="2415"/>
    </location>
</feature>
<feature type="domain" description="SRCR" evidence="4">
    <location>
        <begin position="1150"/>
        <end position="1185"/>
    </location>
</feature>
<name>A0A6J8CVU2_MYTCO</name>
<reference evidence="5 6" key="1">
    <citation type="submission" date="2020-06" db="EMBL/GenBank/DDBJ databases">
        <authorList>
            <person name="Li R."/>
            <person name="Bekaert M."/>
        </authorList>
    </citation>
    <scope>NUCLEOTIDE SEQUENCE [LARGE SCALE GENOMIC DNA]</scope>
    <source>
        <strain evidence="6">wild</strain>
    </source>
</reference>
<dbReference type="Gene3D" id="3.10.250.10">
    <property type="entry name" value="SRCR-like domain"/>
    <property type="match status" value="19"/>
</dbReference>
<feature type="domain" description="SRCR" evidence="4">
    <location>
        <begin position="1447"/>
        <end position="1482"/>
    </location>
</feature>
<dbReference type="PROSITE" id="PS50287">
    <property type="entry name" value="SRCR_2"/>
    <property type="match status" value="20"/>
</dbReference>
<feature type="domain" description="SRCR" evidence="4">
    <location>
        <begin position="1290"/>
        <end position="1395"/>
    </location>
</feature>
<feature type="disulfide bond" evidence="2">
    <location>
        <begin position="1258"/>
        <end position="1268"/>
    </location>
</feature>
<feature type="compositionally biased region" description="Basic and acidic residues" evidence="3">
    <location>
        <begin position="2740"/>
        <end position="2757"/>
    </location>
</feature>
<feature type="compositionally biased region" description="Polar residues" evidence="3">
    <location>
        <begin position="2728"/>
        <end position="2739"/>
    </location>
</feature>
<feature type="compositionally biased region" description="Polar residues" evidence="3">
    <location>
        <begin position="2673"/>
        <end position="2683"/>
    </location>
</feature>
<feature type="disulfide bond" evidence="2">
    <location>
        <begin position="376"/>
        <end position="386"/>
    </location>
</feature>
<feature type="domain" description="SRCR" evidence="4">
    <location>
        <begin position="2095"/>
        <end position="2199"/>
    </location>
</feature>
<feature type="domain" description="SRCR" evidence="4">
    <location>
        <begin position="408"/>
        <end position="513"/>
    </location>
</feature>
<feature type="domain" description="SRCR" evidence="4">
    <location>
        <begin position="1880"/>
        <end position="1985"/>
    </location>
</feature>
<evidence type="ECO:0000256" key="3">
    <source>
        <dbReference type="SAM" id="MobiDB-lite"/>
    </source>
</evidence>
<dbReference type="SMART" id="SM00202">
    <property type="entry name" value="SR"/>
    <property type="match status" value="16"/>
</dbReference>
<dbReference type="Pfam" id="PF00530">
    <property type="entry name" value="SRCR"/>
    <property type="match status" value="17"/>
</dbReference>
<feature type="domain" description="SRCR" evidence="4">
    <location>
        <begin position="993"/>
        <end position="1098"/>
    </location>
</feature>
<feature type="disulfide bond" evidence="2">
    <location>
        <begin position="1450"/>
        <end position="1460"/>
    </location>
</feature>
<gene>
    <name evidence="5" type="ORF">MCOR_33779</name>
</gene>
<feature type="disulfide bond" evidence="2">
    <location>
        <begin position="102"/>
        <end position="112"/>
    </location>
</feature>
<dbReference type="OrthoDB" id="536948at2759"/>
<feature type="disulfide bond" evidence="2">
    <location>
        <begin position="1953"/>
        <end position="1963"/>
    </location>
</feature>
<feature type="disulfide bond" evidence="2">
    <location>
        <begin position="1660"/>
        <end position="1670"/>
    </location>
</feature>
<keyword evidence="1 2" id="KW-1015">Disulfide bond</keyword>
<evidence type="ECO:0000259" key="4">
    <source>
        <dbReference type="PROSITE" id="PS50287"/>
    </source>
</evidence>
<evidence type="ECO:0000256" key="1">
    <source>
        <dbReference type="ARBA" id="ARBA00023157"/>
    </source>
</evidence>
<feature type="disulfide bond" evidence="2">
    <location>
        <begin position="1848"/>
        <end position="1858"/>
    </location>
</feature>
<feature type="region of interest" description="Disordered" evidence="3">
    <location>
        <begin position="2628"/>
        <end position="2649"/>
    </location>
</feature>
<feature type="domain" description="SRCR" evidence="4">
    <location>
        <begin position="29"/>
        <end position="134"/>
    </location>
</feature>
<feature type="domain" description="SRCR" evidence="4">
    <location>
        <begin position="616"/>
        <end position="725"/>
    </location>
</feature>
<feature type="compositionally biased region" description="Low complexity" evidence="3">
    <location>
        <begin position="2416"/>
        <end position="2434"/>
    </location>
</feature>
<comment type="caution">
    <text evidence="2">Lacks conserved residue(s) required for the propagation of feature annotation.</text>
</comment>
<organism evidence="5 6">
    <name type="scientific">Mytilus coruscus</name>
    <name type="common">Sea mussel</name>
    <dbReference type="NCBI Taxonomy" id="42192"/>
    <lineage>
        <taxon>Eukaryota</taxon>
        <taxon>Metazoa</taxon>
        <taxon>Spiralia</taxon>
        <taxon>Lophotrochozoa</taxon>
        <taxon>Mollusca</taxon>
        <taxon>Bivalvia</taxon>
        <taxon>Autobranchia</taxon>
        <taxon>Pteriomorphia</taxon>
        <taxon>Mytilida</taxon>
        <taxon>Mytiloidea</taxon>
        <taxon>Mytilidae</taxon>
        <taxon>Mytilinae</taxon>
        <taxon>Mytilus</taxon>
    </lineage>
</organism>
<feature type="domain" description="SRCR" evidence="4">
    <location>
        <begin position="888"/>
        <end position="993"/>
    </location>
</feature>
<feature type="disulfide bond" evidence="2">
    <location>
        <begin position="271"/>
        <end position="281"/>
    </location>
</feature>
<feature type="domain" description="SRCR" evidence="4">
    <location>
        <begin position="525"/>
        <end position="616"/>
    </location>
</feature>
<feature type="disulfide bond" evidence="2">
    <location>
        <begin position="856"/>
        <end position="866"/>
    </location>
</feature>
<feature type="domain" description="SRCR" evidence="4">
    <location>
        <begin position="303"/>
        <end position="408"/>
    </location>
</feature>